<sequence>MERTRQISMNQEVKKQMMLLDRKHFKKIRGEYNKKGPFLEHTRRAKERRNFSAEIMDIQKSWR</sequence>
<name>A0A0B7BCY8_9EUPU</name>
<reference evidence="1" key="1">
    <citation type="submission" date="2014-12" db="EMBL/GenBank/DDBJ databases">
        <title>Insight into the proteome of Arion vulgaris.</title>
        <authorList>
            <person name="Aradska J."/>
            <person name="Bulat T."/>
            <person name="Smidak R."/>
            <person name="Sarate P."/>
            <person name="Gangsoo J."/>
            <person name="Sialana F."/>
            <person name="Bilban M."/>
            <person name="Lubec G."/>
        </authorList>
    </citation>
    <scope>NUCLEOTIDE SEQUENCE</scope>
    <source>
        <tissue evidence="1">Skin</tissue>
    </source>
</reference>
<dbReference type="EMBL" id="HACG01043311">
    <property type="protein sequence ID" value="CEK90176.1"/>
    <property type="molecule type" value="Transcribed_RNA"/>
</dbReference>
<evidence type="ECO:0000313" key="1">
    <source>
        <dbReference type="EMBL" id="CEK90176.1"/>
    </source>
</evidence>
<protein>
    <submittedName>
        <fullName evidence="1">Uncharacterized protein</fullName>
    </submittedName>
</protein>
<gene>
    <name evidence="1" type="primary">ORF175166</name>
</gene>
<proteinExistence type="predicted"/>
<organism evidence="1">
    <name type="scientific">Arion vulgaris</name>
    <dbReference type="NCBI Taxonomy" id="1028688"/>
    <lineage>
        <taxon>Eukaryota</taxon>
        <taxon>Metazoa</taxon>
        <taxon>Spiralia</taxon>
        <taxon>Lophotrochozoa</taxon>
        <taxon>Mollusca</taxon>
        <taxon>Gastropoda</taxon>
        <taxon>Heterobranchia</taxon>
        <taxon>Euthyneura</taxon>
        <taxon>Panpulmonata</taxon>
        <taxon>Eupulmonata</taxon>
        <taxon>Stylommatophora</taxon>
        <taxon>Helicina</taxon>
        <taxon>Arionoidea</taxon>
        <taxon>Arionidae</taxon>
        <taxon>Arion</taxon>
    </lineage>
</organism>
<dbReference type="AlphaFoldDB" id="A0A0B7BCY8"/>
<accession>A0A0B7BCY8</accession>